<proteinExistence type="predicted"/>
<protein>
    <submittedName>
        <fullName evidence="1">N-acetylmuramoyl-L-alanine amidase LytC</fullName>
        <ecNumber evidence="1">3.5.1.28</ecNumber>
    </submittedName>
</protein>
<sequence>MKKIKLLLSTIFLFVMVIILPVEVQAAVSIERFGGNDRYATSIEIAKNLGIDYSVPNKDLYITSGENFPDALSIAAVSARNQRPIILVGKEAISDNVESFIKSQSVNPNIYVIGGTGAISDRAL</sequence>
<dbReference type="EMBL" id="PVXO01000066">
    <property type="protein sequence ID" value="PRR77322.1"/>
    <property type="molecule type" value="Genomic_DNA"/>
</dbReference>
<dbReference type="Proteomes" id="UP000239706">
    <property type="component" value="Unassembled WGS sequence"/>
</dbReference>
<dbReference type="PANTHER" id="PTHR30032">
    <property type="entry name" value="N-ACETYLMURAMOYL-L-ALANINE AMIDASE-RELATED"/>
    <property type="match status" value="1"/>
</dbReference>
<dbReference type="EC" id="3.5.1.28" evidence="1"/>
<evidence type="ECO:0000313" key="2">
    <source>
        <dbReference type="Proteomes" id="UP000239706"/>
    </source>
</evidence>
<gene>
    <name evidence="1" type="primary">lytC_8</name>
    <name evidence="1" type="ORF">CLLI_24950</name>
</gene>
<dbReference type="PANTHER" id="PTHR30032:SF8">
    <property type="entry name" value="GERMINATION-SPECIFIC N-ACETYLMURAMOYL-L-ALANINE AMIDASE"/>
    <property type="match status" value="1"/>
</dbReference>
<reference evidence="1 2" key="1">
    <citation type="submission" date="2018-03" db="EMBL/GenBank/DDBJ databases">
        <title>Genome sequence of Clostridium liquoris DSM 100320.</title>
        <authorList>
            <person name="Poehlein A."/>
            <person name="Daniel R."/>
        </authorList>
    </citation>
    <scope>NUCLEOTIDE SEQUENCE [LARGE SCALE GENOMIC DNA]</scope>
    <source>
        <strain evidence="1 2">DSM 100320</strain>
    </source>
</reference>
<dbReference type="Gene3D" id="3.40.50.12090">
    <property type="match status" value="1"/>
</dbReference>
<keyword evidence="2" id="KW-1185">Reference proteome</keyword>
<dbReference type="Pfam" id="PF04122">
    <property type="entry name" value="CW_binding_2"/>
    <property type="match status" value="1"/>
</dbReference>
<accession>A0A2T0B154</accession>
<dbReference type="GO" id="GO:0008745">
    <property type="term" value="F:N-acetylmuramoyl-L-alanine amidase activity"/>
    <property type="evidence" value="ECO:0007669"/>
    <property type="project" value="UniProtKB-EC"/>
</dbReference>
<keyword evidence="1" id="KW-0378">Hydrolase</keyword>
<organism evidence="1 2">
    <name type="scientific">Clostridium liquoris</name>
    <dbReference type="NCBI Taxonomy" id="1289519"/>
    <lineage>
        <taxon>Bacteria</taxon>
        <taxon>Bacillati</taxon>
        <taxon>Bacillota</taxon>
        <taxon>Clostridia</taxon>
        <taxon>Eubacteriales</taxon>
        <taxon>Clostridiaceae</taxon>
        <taxon>Clostridium</taxon>
    </lineage>
</organism>
<evidence type="ECO:0000313" key="1">
    <source>
        <dbReference type="EMBL" id="PRR77322.1"/>
    </source>
</evidence>
<comment type="caution">
    <text evidence="1">The sequence shown here is derived from an EMBL/GenBank/DDBJ whole genome shotgun (WGS) entry which is preliminary data.</text>
</comment>
<dbReference type="RefSeq" id="WP_106064530.1">
    <property type="nucleotide sequence ID" value="NZ_PVXO01000066.1"/>
</dbReference>
<dbReference type="InterPro" id="IPR007253">
    <property type="entry name" value="Cell_wall-bd_2"/>
</dbReference>
<name>A0A2T0B154_9CLOT</name>
<dbReference type="OrthoDB" id="3268660at2"/>
<dbReference type="AlphaFoldDB" id="A0A2T0B154"/>
<dbReference type="InterPro" id="IPR051922">
    <property type="entry name" value="Bact_Sporulation_Assoc"/>
</dbReference>